<dbReference type="WBParaSite" id="Pan_g19915.t1">
    <property type="protein sequence ID" value="Pan_g19915.t1"/>
    <property type="gene ID" value="Pan_g19915"/>
</dbReference>
<reference evidence="1" key="1">
    <citation type="journal article" date="2013" name="Genetics">
        <title>The draft genome and transcriptome of Panagrellus redivivus are shaped by the harsh demands of a free-living lifestyle.</title>
        <authorList>
            <person name="Srinivasan J."/>
            <person name="Dillman A.R."/>
            <person name="Macchietto M.G."/>
            <person name="Heikkinen L."/>
            <person name="Lakso M."/>
            <person name="Fracchia K.M."/>
            <person name="Antoshechkin I."/>
            <person name="Mortazavi A."/>
            <person name="Wong G."/>
            <person name="Sternberg P.W."/>
        </authorList>
    </citation>
    <scope>NUCLEOTIDE SEQUENCE [LARGE SCALE GENOMIC DNA]</scope>
    <source>
        <strain evidence="1">MT8872</strain>
    </source>
</reference>
<accession>A0A7E4VEH4</accession>
<sequence length="157" mass="17503">MAKDFSSIRQRKEATLRYLDDYNNGNTAQVTASRKSTLANAAQVNHRSPWEGLASVHRGGGLSVWIFVRLAEKTKEKSGKTSWKSSKTMLLVHGRLEQDESRTCAIEAFPSFNREGHKTGLTDTADVCGDPDDGRRSVSVVNHARDHYQQLQGALWT</sequence>
<name>A0A7E4VEH4_PANRE</name>
<keyword evidence="1" id="KW-1185">Reference proteome</keyword>
<organism evidence="1 2">
    <name type="scientific">Panagrellus redivivus</name>
    <name type="common">Microworm</name>
    <dbReference type="NCBI Taxonomy" id="6233"/>
    <lineage>
        <taxon>Eukaryota</taxon>
        <taxon>Metazoa</taxon>
        <taxon>Ecdysozoa</taxon>
        <taxon>Nematoda</taxon>
        <taxon>Chromadorea</taxon>
        <taxon>Rhabditida</taxon>
        <taxon>Tylenchina</taxon>
        <taxon>Panagrolaimomorpha</taxon>
        <taxon>Panagrolaimoidea</taxon>
        <taxon>Panagrolaimidae</taxon>
        <taxon>Panagrellus</taxon>
    </lineage>
</organism>
<reference evidence="2" key="2">
    <citation type="submission" date="2020-10" db="UniProtKB">
        <authorList>
            <consortium name="WormBaseParasite"/>
        </authorList>
    </citation>
    <scope>IDENTIFICATION</scope>
</reference>
<dbReference type="Proteomes" id="UP000492821">
    <property type="component" value="Unassembled WGS sequence"/>
</dbReference>
<protein>
    <submittedName>
        <fullName evidence="2">Transposase</fullName>
    </submittedName>
</protein>
<dbReference type="AlphaFoldDB" id="A0A7E4VEH4"/>
<proteinExistence type="predicted"/>
<evidence type="ECO:0000313" key="1">
    <source>
        <dbReference type="Proteomes" id="UP000492821"/>
    </source>
</evidence>
<evidence type="ECO:0000313" key="2">
    <source>
        <dbReference type="WBParaSite" id="Pan_g19915.t1"/>
    </source>
</evidence>